<feature type="transmembrane region" description="Helical" evidence="1">
    <location>
        <begin position="57"/>
        <end position="79"/>
    </location>
</feature>
<evidence type="ECO:0000313" key="4">
    <source>
        <dbReference type="Proteomes" id="UP000654370"/>
    </source>
</evidence>
<dbReference type="EMBL" id="JAEPQZ010000018">
    <property type="protein sequence ID" value="KAG2171968.1"/>
    <property type="molecule type" value="Genomic_DNA"/>
</dbReference>
<organism evidence="3 4">
    <name type="scientific">Mortierella isabellina</name>
    <name type="common">Filamentous fungus</name>
    <name type="synonym">Umbelopsis isabellina</name>
    <dbReference type="NCBI Taxonomy" id="91625"/>
    <lineage>
        <taxon>Eukaryota</taxon>
        <taxon>Fungi</taxon>
        <taxon>Fungi incertae sedis</taxon>
        <taxon>Mucoromycota</taxon>
        <taxon>Mucoromycotina</taxon>
        <taxon>Umbelopsidomycetes</taxon>
        <taxon>Umbelopsidales</taxon>
        <taxon>Umbelopsidaceae</taxon>
        <taxon>Umbelopsis</taxon>
    </lineage>
</organism>
<keyword evidence="2" id="KW-0732">Signal</keyword>
<evidence type="ECO:0000256" key="2">
    <source>
        <dbReference type="SAM" id="SignalP"/>
    </source>
</evidence>
<accession>A0A8H7U9Q6</accession>
<keyword evidence="1" id="KW-0812">Transmembrane</keyword>
<feature type="signal peptide" evidence="2">
    <location>
        <begin position="1"/>
        <end position="20"/>
    </location>
</feature>
<protein>
    <submittedName>
        <fullName evidence="3">Uncharacterized protein</fullName>
    </submittedName>
</protein>
<evidence type="ECO:0000256" key="1">
    <source>
        <dbReference type="SAM" id="Phobius"/>
    </source>
</evidence>
<keyword evidence="4" id="KW-1185">Reference proteome</keyword>
<sequence length="80" mass="8460">MQYQVALFFCLALLTLVVSAKDHDRDNYGYNNNGYGNNGYGGGNGWVDQNGHWHNAAAGQTVMTGLFAIPAAVAAGLLAL</sequence>
<proteinExistence type="predicted"/>
<keyword evidence="1" id="KW-0472">Membrane</keyword>
<gene>
    <name evidence="3" type="ORF">INT43_001444</name>
</gene>
<dbReference type="AlphaFoldDB" id="A0A8H7U9Q6"/>
<name>A0A8H7U9Q6_MORIS</name>
<comment type="caution">
    <text evidence="3">The sequence shown here is derived from an EMBL/GenBank/DDBJ whole genome shotgun (WGS) entry which is preliminary data.</text>
</comment>
<reference evidence="3" key="1">
    <citation type="submission" date="2020-12" db="EMBL/GenBank/DDBJ databases">
        <title>Metabolic potential, ecology and presence of endohyphal bacteria is reflected in genomic diversity of Mucoromycotina.</title>
        <authorList>
            <person name="Muszewska A."/>
            <person name="Okrasinska A."/>
            <person name="Steczkiewicz K."/>
            <person name="Drgas O."/>
            <person name="Orlowska M."/>
            <person name="Perlinska-Lenart U."/>
            <person name="Aleksandrzak-Piekarczyk T."/>
            <person name="Szatraj K."/>
            <person name="Zielenkiewicz U."/>
            <person name="Pilsyk S."/>
            <person name="Malc E."/>
            <person name="Mieczkowski P."/>
            <person name="Kruszewska J.S."/>
            <person name="Biernat P."/>
            <person name="Pawlowska J."/>
        </authorList>
    </citation>
    <scope>NUCLEOTIDE SEQUENCE</scope>
    <source>
        <strain evidence="3">WA0000067209</strain>
    </source>
</reference>
<keyword evidence="1" id="KW-1133">Transmembrane helix</keyword>
<dbReference type="Proteomes" id="UP000654370">
    <property type="component" value="Unassembled WGS sequence"/>
</dbReference>
<feature type="chain" id="PRO_5034857152" evidence="2">
    <location>
        <begin position="21"/>
        <end position="80"/>
    </location>
</feature>
<evidence type="ECO:0000313" key="3">
    <source>
        <dbReference type="EMBL" id="KAG2171968.1"/>
    </source>
</evidence>